<feature type="signal peptide" evidence="2">
    <location>
        <begin position="1"/>
        <end position="24"/>
    </location>
</feature>
<dbReference type="PROSITE" id="PS51257">
    <property type="entry name" value="PROKAR_LIPOPROTEIN"/>
    <property type="match status" value="1"/>
</dbReference>
<sequence length="241" mass="24164">MRSLGTRRVAQAAGAAMVAVIALAGCSAGQVAETAILKAPVSGLNTQSPDGALLVRNLQVIYNNPEGYEANGTAPIELSLFNQTEQPMTVTITSKPQQEATEGVVSAQQIGLSGGAAAASPSANPEPSGSRPPANSGLPSEQVEGPSAGTSSEPAAPAEPAEAALQPAKITIPGLSSATFLPQDDEMLVASGLSGKLRPGYSLSLTIQVDNGQTLDVVAPFGVPASPVSRAPGIEGENSEE</sequence>
<dbReference type="AlphaFoldDB" id="A0A919TDT1"/>
<evidence type="ECO:0000256" key="1">
    <source>
        <dbReference type="SAM" id="MobiDB-lite"/>
    </source>
</evidence>
<feature type="chain" id="PRO_5037977881" description="Lipoprotein LpqE" evidence="2">
    <location>
        <begin position="25"/>
        <end position="241"/>
    </location>
</feature>
<dbReference type="Proteomes" id="UP000677082">
    <property type="component" value="Unassembled WGS sequence"/>
</dbReference>
<feature type="compositionally biased region" description="Low complexity" evidence="1">
    <location>
        <begin position="153"/>
        <end position="162"/>
    </location>
</feature>
<comment type="caution">
    <text evidence="3">The sequence shown here is derived from an EMBL/GenBank/DDBJ whole genome shotgun (WGS) entry which is preliminary data.</text>
</comment>
<feature type="compositionally biased region" description="Low complexity" evidence="1">
    <location>
        <begin position="115"/>
        <end position="129"/>
    </location>
</feature>
<proteinExistence type="predicted"/>
<dbReference type="EMBL" id="BOQN01000067">
    <property type="protein sequence ID" value="GIM93457.1"/>
    <property type="molecule type" value="Genomic_DNA"/>
</dbReference>
<gene>
    <name evidence="3" type="ORF">Ato02nite_052500</name>
</gene>
<protein>
    <recommendedName>
        <fullName evidence="5">Lipoprotein LpqE</fullName>
    </recommendedName>
</protein>
<organism evidence="3 4">
    <name type="scientific">Paractinoplanes toevensis</name>
    <dbReference type="NCBI Taxonomy" id="571911"/>
    <lineage>
        <taxon>Bacteria</taxon>
        <taxon>Bacillati</taxon>
        <taxon>Actinomycetota</taxon>
        <taxon>Actinomycetes</taxon>
        <taxon>Micromonosporales</taxon>
        <taxon>Micromonosporaceae</taxon>
        <taxon>Paractinoplanes</taxon>
    </lineage>
</organism>
<evidence type="ECO:0000313" key="4">
    <source>
        <dbReference type="Proteomes" id="UP000677082"/>
    </source>
</evidence>
<dbReference type="RefSeq" id="WP_213009282.1">
    <property type="nucleotide sequence ID" value="NZ_BOQN01000067.1"/>
</dbReference>
<evidence type="ECO:0000256" key="2">
    <source>
        <dbReference type="SAM" id="SignalP"/>
    </source>
</evidence>
<evidence type="ECO:0008006" key="5">
    <source>
        <dbReference type="Google" id="ProtNLM"/>
    </source>
</evidence>
<name>A0A919TDT1_9ACTN</name>
<keyword evidence="4" id="KW-1185">Reference proteome</keyword>
<evidence type="ECO:0000313" key="3">
    <source>
        <dbReference type="EMBL" id="GIM93457.1"/>
    </source>
</evidence>
<reference evidence="3 4" key="1">
    <citation type="submission" date="2021-03" db="EMBL/GenBank/DDBJ databases">
        <title>Whole genome shotgun sequence of Actinoplanes toevensis NBRC 105298.</title>
        <authorList>
            <person name="Komaki H."/>
            <person name="Tamura T."/>
        </authorList>
    </citation>
    <scope>NUCLEOTIDE SEQUENCE [LARGE SCALE GENOMIC DNA]</scope>
    <source>
        <strain evidence="3 4">NBRC 105298</strain>
    </source>
</reference>
<accession>A0A919TDT1</accession>
<keyword evidence="2" id="KW-0732">Signal</keyword>
<feature type="region of interest" description="Disordered" evidence="1">
    <location>
        <begin position="114"/>
        <end position="162"/>
    </location>
</feature>